<dbReference type="InterPro" id="IPR036097">
    <property type="entry name" value="HisK_dim/P_sf"/>
</dbReference>
<dbReference type="AlphaFoldDB" id="A0A840AXP3"/>
<evidence type="ECO:0000313" key="4">
    <source>
        <dbReference type="EMBL" id="MBB3942878.1"/>
    </source>
</evidence>
<evidence type="ECO:0000259" key="3">
    <source>
        <dbReference type="SMART" id="SM00388"/>
    </source>
</evidence>
<dbReference type="SMART" id="SM00388">
    <property type="entry name" value="HisKA"/>
    <property type="match status" value="1"/>
</dbReference>
<feature type="domain" description="Signal transduction histidine kinase dimerisation/phosphoacceptor" evidence="3">
    <location>
        <begin position="311"/>
        <end position="379"/>
    </location>
</feature>
<accession>A0A840AXP3</accession>
<dbReference type="RefSeq" id="WP_183940833.1">
    <property type="nucleotide sequence ID" value="NZ_BAABBG010000023.1"/>
</dbReference>
<organism evidence="4 5">
    <name type="scientific">Sphingorhabdus rigui</name>
    <dbReference type="NCBI Taxonomy" id="1282858"/>
    <lineage>
        <taxon>Bacteria</taxon>
        <taxon>Pseudomonadati</taxon>
        <taxon>Pseudomonadota</taxon>
        <taxon>Alphaproteobacteria</taxon>
        <taxon>Sphingomonadales</taxon>
        <taxon>Sphingomonadaceae</taxon>
        <taxon>Sphingorhabdus</taxon>
    </lineage>
</organism>
<comment type="caution">
    <text evidence="4">The sequence shown here is derived from an EMBL/GenBank/DDBJ whole genome shotgun (WGS) entry which is preliminary data.</text>
</comment>
<dbReference type="EC" id="2.7.13.3" evidence="2"/>
<comment type="catalytic activity">
    <reaction evidence="1">
        <text>ATP + protein L-histidine = ADP + protein N-phospho-L-histidine.</text>
        <dbReference type="EC" id="2.7.13.3"/>
    </reaction>
</comment>
<dbReference type="SUPFAM" id="SSF47384">
    <property type="entry name" value="Homodimeric domain of signal transducing histidine kinase"/>
    <property type="match status" value="1"/>
</dbReference>
<sequence>MRFDDRLQTTLRQAEDDAIGLSVKWQQLVDILAQNPSNFDPSAVASGLQKVRQFMDVVPSTVREQCIRALSGRLCSAPLLLLLSDDVPAVAAAAVSGARLNDMEWADIVPHMSTRARGFLRNRKDIGPVTLRALRAWSSADFVLSFDETEREAVVPAPQAVQIRDIVERIEKLRLTREQHEPAEMLAEASIEHDVSFYEPIDEIRFETDEYGTISWIEGAPAGAVVGVDIGEPAYDEGPGPDGYGAAAFRQKMPLENARMRLCGTPAIAGDWRINAAPFFEPASGRFNGYRGILRRPNLAEVAHISEGGANDADNIQQLLHELRTPLGAIIGFSEIIEQQLFGPVNEEYRTIAGNILRDAERLLSGFDDLSTAAKIETGSYATKIGSTNCDWLSLRLAERLYELSDVLHVTLNLVHAHPVRPFALDNHLAERLFSRLLSAVIIGCEPGEILDGRFRTERGLNAVNRFVLSLPKKLADMDESELFGSGPLDDSHDAPLLGLGFSLRLVRSLARNVGGDLRFYNQALIVSLPAVNDGRTGLMDQER</sequence>
<dbReference type="Gene3D" id="1.10.287.130">
    <property type="match status" value="1"/>
</dbReference>
<evidence type="ECO:0000256" key="2">
    <source>
        <dbReference type="ARBA" id="ARBA00012438"/>
    </source>
</evidence>
<dbReference type="InterPro" id="IPR003661">
    <property type="entry name" value="HisK_dim/P_dom"/>
</dbReference>
<evidence type="ECO:0000256" key="1">
    <source>
        <dbReference type="ARBA" id="ARBA00000085"/>
    </source>
</evidence>
<dbReference type="Pfam" id="PF00512">
    <property type="entry name" value="HisKA"/>
    <property type="match status" value="1"/>
</dbReference>
<gene>
    <name evidence="4" type="ORF">GGR91_001100</name>
</gene>
<protein>
    <recommendedName>
        <fullName evidence="2">histidine kinase</fullName>
        <ecNumber evidence="2">2.7.13.3</ecNumber>
    </recommendedName>
</protein>
<proteinExistence type="predicted"/>
<keyword evidence="5" id="KW-1185">Reference proteome</keyword>
<dbReference type="Proteomes" id="UP000581447">
    <property type="component" value="Unassembled WGS sequence"/>
</dbReference>
<evidence type="ECO:0000313" key="5">
    <source>
        <dbReference type="Proteomes" id="UP000581447"/>
    </source>
</evidence>
<reference evidence="4 5" key="1">
    <citation type="submission" date="2020-08" db="EMBL/GenBank/DDBJ databases">
        <title>Genomic Encyclopedia of Type Strains, Phase IV (KMG-IV): sequencing the most valuable type-strain genomes for metagenomic binning, comparative biology and taxonomic classification.</title>
        <authorList>
            <person name="Goeker M."/>
        </authorList>
    </citation>
    <scope>NUCLEOTIDE SEQUENCE [LARGE SCALE GENOMIC DNA]</scope>
    <source>
        <strain evidence="4 5">DSM 29050</strain>
    </source>
</reference>
<name>A0A840AXP3_9SPHN</name>
<dbReference type="GO" id="GO:0000155">
    <property type="term" value="F:phosphorelay sensor kinase activity"/>
    <property type="evidence" value="ECO:0007669"/>
    <property type="project" value="InterPro"/>
</dbReference>
<dbReference type="CDD" id="cd00082">
    <property type="entry name" value="HisKA"/>
    <property type="match status" value="1"/>
</dbReference>
<dbReference type="EMBL" id="JACIEA010000001">
    <property type="protein sequence ID" value="MBB3942878.1"/>
    <property type="molecule type" value="Genomic_DNA"/>
</dbReference>